<organism evidence="1 2">
    <name type="scientific">Auriscalpium vulgare</name>
    <dbReference type="NCBI Taxonomy" id="40419"/>
    <lineage>
        <taxon>Eukaryota</taxon>
        <taxon>Fungi</taxon>
        <taxon>Dikarya</taxon>
        <taxon>Basidiomycota</taxon>
        <taxon>Agaricomycotina</taxon>
        <taxon>Agaricomycetes</taxon>
        <taxon>Russulales</taxon>
        <taxon>Auriscalpiaceae</taxon>
        <taxon>Auriscalpium</taxon>
    </lineage>
</organism>
<name>A0ACB8RE76_9AGAM</name>
<reference evidence="1" key="1">
    <citation type="submission" date="2021-02" db="EMBL/GenBank/DDBJ databases">
        <authorList>
            <consortium name="DOE Joint Genome Institute"/>
            <person name="Ahrendt S."/>
            <person name="Looney B.P."/>
            <person name="Miyauchi S."/>
            <person name="Morin E."/>
            <person name="Drula E."/>
            <person name="Courty P.E."/>
            <person name="Chicoki N."/>
            <person name="Fauchery L."/>
            <person name="Kohler A."/>
            <person name="Kuo A."/>
            <person name="Labutti K."/>
            <person name="Pangilinan J."/>
            <person name="Lipzen A."/>
            <person name="Riley R."/>
            <person name="Andreopoulos W."/>
            <person name="He G."/>
            <person name="Johnson J."/>
            <person name="Barry K.W."/>
            <person name="Grigoriev I.V."/>
            <person name="Nagy L."/>
            <person name="Hibbett D."/>
            <person name="Henrissat B."/>
            <person name="Matheny P.B."/>
            <person name="Labbe J."/>
            <person name="Martin F."/>
        </authorList>
    </citation>
    <scope>NUCLEOTIDE SEQUENCE</scope>
    <source>
        <strain evidence="1">FP105234-sp</strain>
    </source>
</reference>
<protein>
    <submittedName>
        <fullName evidence="1">Uncharacterized protein</fullName>
    </submittedName>
</protein>
<dbReference type="Proteomes" id="UP000814033">
    <property type="component" value="Unassembled WGS sequence"/>
</dbReference>
<keyword evidence="2" id="KW-1185">Reference proteome</keyword>
<comment type="caution">
    <text evidence="1">The sequence shown here is derived from an EMBL/GenBank/DDBJ whole genome shotgun (WGS) entry which is preliminary data.</text>
</comment>
<reference evidence="1" key="2">
    <citation type="journal article" date="2022" name="New Phytol.">
        <title>Evolutionary transition to the ectomycorrhizal habit in the genomes of a hyperdiverse lineage of mushroom-forming fungi.</title>
        <authorList>
            <person name="Looney B."/>
            <person name="Miyauchi S."/>
            <person name="Morin E."/>
            <person name="Drula E."/>
            <person name="Courty P.E."/>
            <person name="Kohler A."/>
            <person name="Kuo A."/>
            <person name="LaButti K."/>
            <person name="Pangilinan J."/>
            <person name="Lipzen A."/>
            <person name="Riley R."/>
            <person name="Andreopoulos W."/>
            <person name="He G."/>
            <person name="Johnson J."/>
            <person name="Nolan M."/>
            <person name="Tritt A."/>
            <person name="Barry K.W."/>
            <person name="Grigoriev I.V."/>
            <person name="Nagy L.G."/>
            <person name="Hibbett D."/>
            <person name="Henrissat B."/>
            <person name="Matheny P.B."/>
            <person name="Labbe J."/>
            <person name="Martin F.M."/>
        </authorList>
    </citation>
    <scope>NUCLEOTIDE SEQUENCE</scope>
    <source>
        <strain evidence="1">FP105234-sp</strain>
    </source>
</reference>
<dbReference type="EMBL" id="MU276080">
    <property type="protein sequence ID" value="KAI0042179.1"/>
    <property type="molecule type" value="Genomic_DNA"/>
</dbReference>
<accession>A0ACB8RE76</accession>
<gene>
    <name evidence="1" type="ORF">FA95DRAFT_1682712</name>
</gene>
<proteinExistence type="predicted"/>
<sequence>MTLTQGRNAFEFAAPTPTHAFILFPKLPWLSRTGLPDPGATRPSSSSSTRARPPSSTDTLDPDISNYHTSPYRLLEKCSAHASPTVAPPIPKKKRKRADARSLQVLNEVYNRTAFPSTEEREALAKELDLLPRQVQIWFQSKRASRRKRPEEAYKAEPSVASTRELERVQELETRLAEVLGEREGGLLSGSPPFEERAPSSTSGISPTSSRGTPKHHPSRAQTHSSQSVHSTLSSWKKLMTRLATAINHVEELVCTASAEHQPSLRAQVGELRDIFTRHQNRYDEFVKLSKEYVEQYLHDLSDEIRSQSAWLDLLERRLELAKTLRSAAVDLGASFEKGVCKELRGVRAAVRACPLDQEVALFDELDELIGVIKACYVELDKFWTDEVRHVTQILKERRIQQGEGQYWRGLGSTLDGAVNGQSVSSSRSTSDFPSPNG</sequence>
<evidence type="ECO:0000313" key="1">
    <source>
        <dbReference type="EMBL" id="KAI0042179.1"/>
    </source>
</evidence>
<evidence type="ECO:0000313" key="2">
    <source>
        <dbReference type="Proteomes" id="UP000814033"/>
    </source>
</evidence>